<protein>
    <submittedName>
        <fullName evidence="10">Suppressor of cytokine signaling 5</fullName>
    </submittedName>
</protein>
<keyword evidence="11" id="KW-1185">Reference proteome</keyword>
<keyword evidence="3" id="KW-0734">Signal transduction inhibitor</keyword>
<accession>A0A6A4X1N7</accession>
<dbReference type="PROSITE" id="PS50001">
    <property type="entry name" value="SH2"/>
    <property type="match status" value="1"/>
</dbReference>
<name>A0A6A4X1N7_AMPAM</name>
<dbReference type="FunFam" id="3.30.505.10:FF:000028">
    <property type="entry name" value="Suppressor of cytokine signaling 5"/>
    <property type="match status" value="1"/>
</dbReference>
<dbReference type="PROSITE" id="PS50225">
    <property type="entry name" value="SOCS"/>
    <property type="match status" value="1"/>
</dbReference>
<feature type="compositionally biased region" description="Basic residues" evidence="7">
    <location>
        <begin position="201"/>
        <end position="216"/>
    </location>
</feature>
<feature type="region of interest" description="Disordered" evidence="7">
    <location>
        <begin position="22"/>
        <end position="92"/>
    </location>
</feature>
<evidence type="ECO:0000256" key="5">
    <source>
        <dbReference type="ARBA" id="ARBA00022999"/>
    </source>
</evidence>
<feature type="compositionally biased region" description="Polar residues" evidence="7">
    <location>
        <begin position="227"/>
        <end position="238"/>
    </location>
</feature>
<gene>
    <name evidence="10" type="primary">Socs5</name>
    <name evidence="10" type="ORF">FJT64_017133</name>
</gene>
<dbReference type="SMART" id="SM00253">
    <property type="entry name" value="SOCS"/>
    <property type="match status" value="1"/>
</dbReference>
<proteinExistence type="predicted"/>
<dbReference type="SUPFAM" id="SSF55550">
    <property type="entry name" value="SH2 domain"/>
    <property type="match status" value="1"/>
</dbReference>
<dbReference type="Proteomes" id="UP000440578">
    <property type="component" value="Unassembled WGS sequence"/>
</dbReference>
<evidence type="ECO:0000313" key="10">
    <source>
        <dbReference type="EMBL" id="KAF0312143.1"/>
    </source>
</evidence>
<dbReference type="InterPro" id="IPR000980">
    <property type="entry name" value="SH2"/>
</dbReference>
<dbReference type="InterPro" id="IPR036036">
    <property type="entry name" value="SOCS_box-like_dom_sf"/>
</dbReference>
<evidence type="ECO:0000256" key="6">
    <source>
        <dbReference type="PROSITE-ProRule" id="PRU00191"/>
    </source>
</evidence>
<dbReference type="AlphaFoldDB" id="A0A6A4X1N7"/>
<dbReference type="Pfam" id="PF00017">
    <property type="entry name" value="SH2"/>
    <property type="match status" value="1"/>
</dbReference>
<evidence type="ECO:0000259" key="9">
    <source>
        <dbReference type="PROSITE" id="PS50225"/>
    </source>
</evidence>
<feature type="domain" description="SH2" evidence="8">
    <location>
        <begin position="361"/>
        <end position="456"/>
    </location>
</feature>
<keyword evidence="2" id="KW-0341">Growth regulation</keyword>
<evidence type="ECO:0000256" key="2">
    <source>
        <dbReference type="ARBA" id="ARBA00022604"/>
    </source>
</evidence>
<dbReference type="SMART" id="SM00252">
    <property type="entry name" value="SH2"/>
    <property type="match status" value="1"/>
</dbReference>
<feature type="region of interest" description="Disordered" evidence="7">
    <location>
        <begin position="201"/>
        <end position="258"/>
    </location>
</feature>
<dbReference type="GO" id="GO:0035556">
    <property type="term" value="P:intracellular signal transduction"/>
    <property type="evidence" value="ECO:0007669"/>
    <property type="project" value="InterPro"/>
</dbReference>
<dbReference type="OrthoDB" id="5979828at2759"/>
<feature type="domain" description="SOCS box" evidence="9">
    <location>
        <begin position="451"/>
        <end position="500"/>
    </location>
</feature>
<dbReference type="PANTHER" id="PTHR10155">
    <property type="entry name" value="PHOSPHATIDYLINOSITOL 3-KINASE REGULATORY SUBUNIT"/>
    <property type="match status" value="1"/>
</dbReference>
<comment type="caution">
    <text evidence="10">The sequence shown here is derived from an EMBL/GenBank/DDBJ whole genome shotgun (WGS) entry which is preliminary data.</text>
</comment>
<organism evidence="10 11">
    <name type="scientific">Amphibalanus amphitrite</name>
    <name type="common">Striped barnacle</name>
    <name type="synonym">Balanus amphitrite</name>
    <dbReference type="NCBI Taxonomy" id="1232801"/>
    <lineage>
        <taxon>Eukaryota</taxon>
        <taxon>Metazoa</taxon>
        <taxon>Ecdysozoa</taxon>
        <taxon>Arthropoda</taxon>
        <taxon>Crustacea</taxon>
        <taxon>Multicrustacea</taxon>
        <taxon>Cirripedia</taxon>
        <taxon>Thoracica</taxon>
        <taxon>Thoracicalcarea</taxon>
        <taxon>Balanomorpha</taxon>
        <taxon>Balanoidea</taxon>
        <taxon>Balanidae</taxon>
        <taxon>Amphibalaninae</taxon>
        <taxon>Amphibalanus</taxon>
    </lineage>
</organism>
<evidence type="ECO:0000256" key="3">
    <source>
        <dbReference type="ARBA" id="ARBA00022700"/>
    </source>
</evidence>
<dbReference type="GO" id="GO:0046935">
    <property type="term" value="F:1-phosphatidylinositol-3-kinase regulator activity"/>
    <property type="evidence" value="ECO:0007669"/>
    <property type="project" value="TreeGrafter"/>
</dbReference>
<dbReference type="InterPro" id="IPR001496">
    <property type="entry name" value="SOCS_box"/>
</dbReference>
<feature type="compositionally biased region" description="Basic and acidic residues" evidence="7">
    <location>
        <begin position="43"/>
        <end position="58"/>
    </location>
</feature>
<dbReference type="InterPro" id="IPR036860">
    <property type="entry name" value="SH2_dom_sf"/>
</dbReference>
<dbReference type="EMBL" id="VIIS01000190">
    <property type="protein sequence ID" value="KAF0312143.1"/>
    <property type="molecule type" value="Genomic_DNA"/>
</dbReference>
<dbReference type="SUPFAM" id="SSF158235">
    <property type="entry name" value="SOCS box-like"/>
    <property type="match status" value="1"/>
</dbReference>
<evidence type="ECO:0000256" key="7">
    <source>
        <dbReference type="SAM" id="MobiDB-lite"/>
    </source>
</evidence>
<dbReference type="GO" id="GO:0005942">
    <property type="term" value="C:phosphatidylinositol 3-kinase complex"/>
    <property type="evidence" value="ECO:0007669"/>
    <property type="project" value="TreeGrafter"/>
</dbReference>
<dbReference type="GO" id="GO:0009968">
    <property type="term" value="P:negative regulation of signal transduction"/>
    <property type="evidence" value="ECO:0007669"/>
    <property type="project" value="UniProtKB-KW"/>
</dbReference>
<dbReference type="SMART" id="SM00969">
    <property type="entry name" value="SOCS_box"/>
    <property type="match status" value="1"/>
</dbReference>
<evidence type="ECO:0000259" key="8">
    <source>
        <dbReference type="PROSITE" id="PS50001"/>
    </source>
</evidence>
<keyword evidence="4" id="KW-0833">Ubl conjugation pathway</keyword>
<sequence>MSGLKRQLTVARQYLGHTLSRTLSRGSVADTDATVDLSPEPTDAERPPATDSSHHCDRSAALPPLERPDMSREVSVQTVGSSPPPRRRPVEGIYGTVGRTLATAEALGRQHCHCPAAAAAAAAAAPVAVEADTPAAGELCLHCRAAAADRAADSSASGGSSGGAATGSSATASSAAASSAVPAAATAKAVATKREGRIRRTLRALRLARSRGSRTRGGREPAASATLRGSSPALSTGSDPPRQPIIDLTRFNPDQYPTDDFDERARQERAREIAEGIEVGPGRPASAVVAVSTAAEQQQAPAPQPPPPAAVALPHAESQLLVSHFAQLATDGSLVQRTVHTTVDYIHCLVPDLLRIVNSPFYWGEMDRYEAERLLDNKPEGTFLLRDSAQEEYLFSVSFRRYSRSLHARIEQWNKNFSFDSHDPGVYASSTVTGLIEHYKDPSCCMFFEPMLTRPLNRTFVFPLTHLCRAAIVSCINYDGINQLRLPRPLRQFLMEYHYKQRVRVHRYELPD</sequence>
<dbReference type="Pfam" id="PF07525">
    <property type="entry name" value="SOCS_box"/>
    <property type="match status" value="1"/>
</dbReference>
<dbReference type="PANTHER" id="PTHR10155:SF0">
    <property type="entry name" value="SUPPRESSOR OF CYTOKINE SIGNALING AT 36E, ISOFORM D"/>
    <property type="match status" value="1"/>
</dbReference>
<evidence type="ECO:0000256" key="4">
    <source>
        <dbReference type="ARBA" id="ARBA00022786"/>
    </source>
</evidence>
<evidence type="ECO:0000256" key="1">
    <source>
        <dbReference type="ARBA" id="ARBA00004906"/>
    </source>
</evidence>
<dbReference type="Gene3D" id="3.30.505.10">
    <property type="entry name" value="SH2 domain"/>
    <property type="match status" value="1"/>
</dbReference>
<comment type="pathway">
    <text evidence="1">Protein modification; protein ubiquitination.</text>
</comment>
<reference evidence="10 11" key="1">
    <citation type="submission" date="2019-07" db="EMBL/GenBank/DDBJ databases">
        <title>Draft genome assembly of a fouling barnacle, Amphibalanus amphitrite (Darwin, 1854): The first reference genome for Thecostraca.</title>
        <authorList>
            <person name="Kim W."/>
        </authorList>
    </citation>
    <scope>NUCLEOTIDE SEQUENCE [LARGE SCALE GENOMIC DNA]</scope>
    <source>
        <strain evidence="10">SNU_AA5</strain>
        <tissue evidence="10">Soma without cirri and trophi</tissue>
    </source>
</reference>
<keyword evidence="5 6" id="KW-0727">SH2 domain</keyword>
<evidence type="ECO:0000313" key="11">
    <source>
        <dbReference type="Proteomes" id="UP000440578"/>
    </source>
</evidence>
<dbReference type="GO" id="GO:0046854">
    <property type="term" value="P:phosphatidylinositol phosphate biosynthetic process"/>
    <property type="evidence" value="ECO:0007669"/>
    <property type="project" value="TreeGrafter"/>
</dbReference>